<evidence type="ECO:0000256" key="2">
    <source>
        <dbReference type="ARBA" id="ARBA00004457"/>
    </source>
</evidence>
<organism evidence="10">
    <name type="scientific">Timema genevievae</name>
    <name type="common">Walking stick</name>
    <dbReference type="NCBI Taxonomy" id="629358"/>
    <lineage>
        <taxon>Eukaryota</taxon>
        <taxon>Metazoa</taxon>
        <taxon>Ecdysozoa</taxon>
        <taxon>Arthropoda</taxon>
        <taxon>Hexapoda</taxon>
        <taxon>Insecta</taxon>
        <taxon>Pterygota</taxon>
        <taxon>Neoptera</taxon>
        <taxon>Polyneoptera</taxon>
        <taxon>Phasmatodea</taxon>
        <taxon>Timematodea</taxon>
        <taxon>Timematoidea</taxon>
        <taxon>Timematidae</taxon>
        <taxon>Timema</taxon>
    </lineage>
</organism>
<evidence type="ECO:0000313" key="10">
    <source>
        <dbReference type="EMBL" id="CAD7589048.1"/>
    </source>
</evidence>
<dbReference type="Pfam" id="PF07970">
    <property type="entry name" value="COPIIcoated_ERV"/>
    <property type="match status" value="1"/>
</dbReference>
<dbReference type="GO" id="GO:0000139">
    <property type="term" value="C:Golgi membrane"/>
    <property type="evidence" value="ECO:0007669"/>
    <property type="project" value="TreeGrafter"/>
</dbReference>
<evidence type="ECO:0000256" key="1">
    <source>
        <dbReference type="ARBA" id="ARBA00004257"/>
    </source>
</evidence>
<dbReference type="EMBL" id="OE839944">
    <property type="protein sequence ID" value="CAD7589048.1"/>
    <property type="molecule type" value="Genomic_DNA"/>
</dbReference>
<feature type="domain" description="Endoplasmic reticulum vesicle transporter C-terminal" evidence="8">
    <location>
        <begin position="172"/>
        <end position="237"/>
    </location>
</feature>
<dbReference type="PANTHER" id="PTHR10984">
    <property type="entry name" value="ENDOPLASMIC RETICULUM-GOLGI INTERMEDIATE COMPARTMENT PROTEIN"/>
    <property type="match status" value="1"/>
</dbReference>
<evidence type="ECO:0000259" key="9">
    <source>
        <dbReference type="Pfam" id="PF13850"/>
    </source>
</evidence>
<name>A0A7R9JV73_TIMGE</name>
<accession>A0A7R9JV73</accession>
<keyword evidence="5" id="KW-1133">Transmembrane helix</keyword>
<evidence type="ECO:0000256" key="4">
    <source>
        <dbReference type="ARBA" id="ARBA00022692"/>
    </source>
</evidence>
<dbReference type="Pfam" id="PF13850">
    <property type="entry name" value="ERGIC_N"/>
    <property type="match status" value="1"/>
</dbReference>
<dbReference type="InterPro" id="IPR045888">
    <property type="entry name" value="Erv"/>
</dbReference>
<reference evidence="10" key="1">
    <citation type="submission" date="2020-11" db="EMBL/GenBank/DDBJ databases">
        <authorList>
            <person name="Tran Van P."/>
        </authorList>
    </citation>
    <scope>NUCLEOTIDE SEQUENCE</scope>
</reference>
<dbReference type="InterPro" id="IPR012936">
    <property type="entry name" value="Erv_C"/>
</dbReference>
<comment type="similarity">
    <text evidence="3">Belongs to the ERGIC family.</text>
</comment>
<sequence>MSKMDIFQKLRNFDAYPKTLEDFRVKTFGGAAVTVLSAMIMTSLFVSELRDYLNPTVTEELFVDTSRGSKLRINFDFIIPTISCDFLVLDAMDTSGEQHLQIDHNIFKRRLELLSLKPIEEPKKEDIGGSEHLTEKQLANALVVLSSAAEDGEIEVEDTDIVTTTTESCGSCYGAETIEIKCCNTCEAVKDAYRRRKWALTNFEKISQCKNENNSEKMSKAFNEACQIYGSMEVNRVG</sequence>
<dbReference type="InterPro" id="IPR039542">
    <property type="entry name" value="Erv_N"/>
</dbReference>
<dbReference type="GO" id="GO:0006888">
    <property type="term" value="P:endoplasmic reticulum to Golgi vesicle-mediated transport"/>
    <property type="evidence" value="ECO:0007669"/>
    <property type="project" value="TreeGrafter"/>
</dbReference>
<dbReference type="PANTHER" id="PTHR10984:SF25">
    <property type="entry name" value="ENDOPLASMIC RETICULUM-GOLGI INTERMEDIATE COMPARTMENT PROTEIN 3"/>
    <property type="match status" value="1"/>
</dbReference>
<dbReference type="GO" id="GO:0005789">
    <property type="term" value="C:endoplasmic reticulum membrane"/>
    <property type="evidence" value="ECO:0007669"/>
    <property type="project" value="TreeGrafter"/>
</dbReference>
<evidence type="ECO:0000259" key="8">
    <source>
        <dbReference type="Pfam" id="PF07970"/>
    </source>
</evidence>
<gene>
    <name evidence="10" type="ORF">TGEB3V08_LOCUS3051</name>
</gene>
<evidence type="ECO:0000256" key="6">
    <source>
        <dbReference type="ARBA" id="ARBA00023136"/>
    </source>
</evidence>
<proteinExistence type="inferred from homology"/>
<dbReference type="GO" id="GO:0030134">
    <property type="term" value="C:COPII-coated ER to Golgi transport vesicle"/>
    <property type="evidence" value="ECO:0007669"/>
    <property type="project" value="TreeGrafter"/>
</dbReference>
<keyword evidence="4" id="KW-0812">Transmembrane</keyword>
<protein>
    <recommendedName>
        <fullName evidence="7">Endoplasmic reticulum-Golgi intermediate compartment protein 3</fullName>
    </recommendedName>
</protein>
<evidence type="ECO:0000256" key="3">
    <source>
        <dbReference type="ARBA" id="ARBA00005648"/>
    </source>
</evidence>
<evidence type="ECO:0000256" key="7">
    <source>
        <dbReference type="ARBA" id="ARBA00040493"/>
    </source>
</evidence>
<keyword evidence="6" id="KW-0472">Membrane</keyword>
<dbReference type="GO" id="GO:0033116">
    <property type="term" value="C:endoplasmic reticulum-Golgi intermediate compartment membrane"/>
    <property type="evidence" value="ECO:0007669"/>
    <property type="project" value="UniProtKB-SubCell"/>
</dbReference>
<dbReference type="AlphaFoldDB" id="A0A7R9JV73"/>
<comment type="subcellular location">
    <subcellularLocation>
        <location evidence="2">Endoplasmic reticulum-Golgi intermediate compartment membrane</location>
        <topology evidence="2">Multi-pass membrane protein</topology>
    </subcellularLocation>
    <subcellularLocation>
        <location evidence="1">Golgi apparatus</location>
        <location evidence="1">cis-Golgi network membrane</location>
        <topology evidence="1">Multi-pass membrane protein</topology>
    </subcellularLocation>
</comment>
<feature type="domain" description="Endoplasmic reticulum vesicle transporter N-terminal" evidence="9">
    <location>
        <begin position="10"/>
        <end position="99"/>
    </location>
</feature>
<dbReference type="GO" id="GO:0006890">
    <property type="term" value="P:retrograde vesicle-mediated transport, Golgi to endoplasmic reticulum"/>
    <property type="evidence" value="ECO:0007669"/>
    <property type="project" value="TreeGrafter"/>
</dbReference>
<evidence type="ECO:0000256" key="5">
    <source>
        <dbReference type="ARBA" id="ARBA00022989"/>
    </source>
</evidence>